<dbReference type="PROSITE" id="PS51257">
    <property type="entry name" value="PROKAR_LIPOPROTEIN"/>
    <property type="match status" value="1"/>
</dbReference>
<feature type="chain" id="PRO_5035929781" description="Tlde1 domain-containing protein" evidence="1">
    <location>
        <begin position="20"/>
        <end position="186"/>
    </location>
</feature>
<comment type="caution">
    <text evidence="3">The sequence shown here is derived from an EMBL/GenBank/DDBJ whole genome shotgun (WGS) entry which is preliminary data.</text>
</comment>
<keyword evidence="1" id="KW-0732">Signal</keyword>
<name>A0A8S1NZ78_PARPR</name>
<feature type="signal peptide" evidence="1">
    <location>
        <begin position="1"/>
        <end position="19"/>
    </location>
</feature>
<dbReference type="Proteomes" id="UP000688137">
    <property type="component" value="Unassembled WGS sequence"/>
</dbReference>
<dbReference type="OMA" id="FIHGCQC"/>
<sequence length="186" mass="20515">MKFYIILCLVAATLAGSCGQSCCQDLKTRAAMTYHYYINTGRFVGGSGDSAIKTFGYSGSGQYRNDPASQCIKNKGPAPATTYKITLCKNTMHNPPVDRPCSFWIEPLDESKMCGRSEIFIHGCQCCTNGDWTEPPVDGCSAGCVIINEANRKKLRVGDTIIIENKDPLGEDVQFLEDYSYYAQEE</sequence>
<reference evidence="3" key="1">
    <citation type="submission" date="2021-01" db="EMBL/GenBank/DDBJ databases">
        <authorList>
            <consortium name="Genoscope - CEA"/>
            <person name="William W."/>
        </authorList>
    </citation>
    <scope>NUCLEOTIDE SEQUENCE</scope>
</reference>
<accession>A0A8S1NZ78</accession>
<dbReference type="Pfam" id="PF10908">
    <property type="entry name" value="Tlde1_dom"/>
    <property type="match status" value="1"/>
</dbReference>
<dbReference type="AlphaFoldDB" id="A0A8S1NZ78"/>
<dbReference type="InterPro" id="IPR021225">
    <property type="entry name" value="Tlde1_dom"/>
</dbReference>
<evidence type="ECO:0000259" key="2">
    <source>
        <dbReference type="Pfam" id="PF10908"/>
    </source>
</evidence>
<feature type="domain" description="Tlde1" evidence="2">
    <location>
        <begin position="56"/>
        <end position="153"/>
    </location>
</feature>
<keyword evidence="4" id="KW-1185">Reference proteome</keyword>
<evidence type="ECO:0000256" key="1">
    <source>
        <dbReference type="SAM" id="SignalP"/>
    </source>
</evidence>
<proteinExistence type="predicted"/>
<gene>
    <name evidence="3" type="ORF">PPRIM_AZ9-3.1.T1020168</name>
</gene>
<organism evidence="3 4">
    <name type="scientific">Paramecium primaurelia</name>
    <dbReference type="NCBI Taxonomy" id="5886"/>
    <lineage>
        <taxon>Eukaryota</taxon>
        <taxon>Sar</taxon>
        <taxon>Alveolata</taxon>
        <taxon>Ciliophora</taxon>
        <taxon>Intramacronucleata</taxon>
        <taxon>Oligohymenophorea</taxon>
        <taxon>Peniculida</taxon>
        <taxon>Parameciidae</taxon>
        <taxon>Paramecium</taxon>
    </lineage>
</organism>
<dbReference type="EMBL" id="CAJJDM010000105">
    <property type="protein sequence ID" value="CAD8096919.1"/>
    <property type="molecule type" value="Genomic_DNA"/>
</dbReference>
<protein>
    <recommendedName>
        <fullName evidence="2">Tlde1 domain-containing protein</fullName>
    </recommendedName>
</protein>
<evidence type="ECO:0000313" key="4">
    <source>
        <dbReference type="Proteomes" id="UP000688137"/>
    </source>
</evidence>
<evidence type="ECO:0000313" key="3">
    <source>
        <dbReference type="EMBL" id="CAD8096919.1"/>
    </source>
</evidence>